<feature type="region of interest" description="Disordered" evidence="1">
    <location>
        <begin position="1"/>
        <end position="26"/>
    </location>
</feature>
<dbReference type="AlphaFoldDB" id="A0A699WDF2"/>
<accession>A0A699WDF2</accession>
<gene>
    <name evidence="2" type="ORF">Tci_916912</name>
</gene>
<dbReference type="EMBL" id="BKCJ011635637">
    <property type="protein sequence ID" value="GFD44943.1"/>
    <property type="molecule type" value="Genomic_DNA"/>
</dbReference>
<protein>
    <submittedName>
        <fullName evidence="2">Uncharacterized protein</fullName>
    </submittedName>
</protein>
<feature type="non-terminal residue" evidence="2">
    <location>
        <position position="74"/>
    </location>
</feature>
<comment type="caution">
    <text evidence="2">The sequence shown here is derived from an EMBL/GenBank/DDBJ whole genome shotgun (WGS) entry which is preliminary data.</text>
</comment>
<name>A0A699WDF2_TANCI</name>
<feature type="non-terminal residue" evidence="2">
    <location>
        <position position="1"/>
    </location>
</feature>
<proteinExistence type="predicted"/>
<evidence type="ECO:0000256" key="1">
    <source>
        <dbReference type="SAM" id="MobiDB-lite"/>
    </source>
</evidence>
<feature type="compositionally biased region" description="Polar residues" evidence="1">
    <location>
        <begin position="1"/>
        <end position="22"/>
    </location>
</feature>
<reference evidence="2" key="1">
    <citation type="journal article" date="2019" name="Sci. Rep.">
        <title>Draft genome of Tanacetum cinerariifolium, the natural source of mosquito coil.</title>
        <authorList>
            <person name="Yamashiro T."/>
            <person name="Shiraishi A."/>
            <person name="Satake H."/>
            <person name="Nakayama K."/>
        </authorList>
    </citation>
    <scope>NUCLEOTIDE SEQUENCE</scope>
</reference>
<organism evidence="2">
    <name type="scientific">Tanacetum cinerariifolium</name>
    <name type="common">Dalmatian daisy</name>
    <name type="synonym">Chrysanthemum cinerariifolium</name>
    <dbReference type="NCBI Taxonomy" id="118510"/>
    <lineage>
        <taxon>Eukaryota</taxon>
        <taxon>Viridiplantae</taxon>
        <taxon>Streptophyta</taxon>
        <taxon>Embryophyta</taxon>
        <taxon>Tracheophyta</taxon>
        <taxon>Spermatophyta</taxon>
        <taxon>Magnoliopsida</taxon>
        <taxon>eudicotyledons</taxon>
        <taxon>Gunneridae</taxon>
        <taxon>Pentapetalae</taxon>
        <taxon>asterids</taxon>
        <taxon>campanulids</taxon>
        <taxon>Asterales</taxon>
        <taxon>Asteraceae</taxon>
        <taxon>Asteroideae</taxon>
        <taxon>Anthemideae</taxon>
        <taxon>Anthemidinae</taxon>
        <taxon>Tanacetum</taxon>
    </lineage>
</organism>
<sequence>LRTSSNSKSHATVNDGQIVTEPTQRKAYGNVSRTAFQVEHKDGYESDVDDGPHANVAFMANLSATYEQEQVPVS</sequence>
<evidence type="ECO:0000313" key="2">
    <source>
        <dbReference type="EMBL" id="GFD44943.1"/>
    </source>
</evidence>